<dbReference type="Gene3D" id="1.10.10.1250">
    <property type="entry name" value="RNA polymerase, subunit delta, N-terminal domain"/>
    <property type="match status" value="1"/>
</dbReference>
<proteinExistence type="predicted"/>
<dbReference type="STRING" id="1802202.A2730_01415"/>
<dbReference type="InterPro" id="IPR007630">
    <property type="entry name" value="RNA_pol_sigma70_r4"/>
</dbReference>
<accession>A0A1G2HN47</accession>
<comment type="caution">
    <text evidence="3">The sequence shown here is derived from an EMBL/GenBank/DDBJ whole genome shotgun (WGS) entry which is preliminary data.</text>
</comment>
<evidence type="ECO:0000259" key="2">
    <source>
        <dbReference type="PROSITE" id="PS51913"/>
    </source>
</evidence>
<dbReference type="InterPro" id="IPR007759">
    <property type="entry name" value="Asxl_HARE-HTH"/>
</dbReference>
<dbReference type="GO" id="GO:0003700">
    <property type="term" value="F:DNA-binding transcription factor activity"/>
    <property type="evidence" value="ECO:0007669"/>
    <property type="project" value="InterPro"/>
</dbReference>
<protein>
    <recommendedName>
        <fullName evidence="2">HTH HARE-type domain-containing protein</fullName>
    </recommendedName>
</protein>
<dbReference type="InterPro" id="IPR038087">
    <property type="entry name" value="RNAP_delta_N_dom_sf"/>
</dbReference>
<dbReference type="Pfam" id="PF05066">
    <property type="entry name" value="HARE-HTH"/>
    <property type="match status" value="1"/>
</dbReference>
<name>A0A1G2HN47_9BACT</name>
<dbReference type="AlphaFoldDB" id="A0A1G2HN47"/>
<dbReference type="Gene3D" id="1.10.10.10">
    <property type="entry name" value="Winged helix-like DNA-binding domain superfamily/Winged helix DNA-binding domain"/>
    <property type="match status" value="1"/>
</dbReference>
<evidence type="ECO:0000313" key="3">
    <source>
        <dbReference type="EMBL" id="OGZ63927.1"/>
    </source>
</evidence>
<dbReference type="Pfam" id="PF04545">
    <property type="entry name" value="Sigma70_r4"/>
    <property type="match status" value="1"/>
</dbReference>
<dbReference type="SUPFAM" id="SSF88659">
    <property type="entry name" value="Sigma3 and sigma4 domains of RNA polymerase sigma factors"/>
    <property type="match status" value="1"/>
</dbReference>
<evidence type="ECO:0000313" key="4">
    <source>
        <dbReference type="Proteomes" id="UP000176855"/>
    </source>
</evidence>
<dbReference type="EMBL" id="MHOO01000011">
    <property type="protein sequence ID" value="OGZ63927.1"/>
    <property type="molecule type" value="Genomic_DNA"/>
</dbReference>
<dbReference type="PROSITE" id="PS51913">
    <property type="entry name" value="HTH_HARE"/>
    <property type="match status" value="1"/>
</dbReference>
<organism evidence="3 4">
    <name type="scientific">Candidatus Staskawiczbacteria bacterium RIFCSPHIGHO2_01_FULL_39_25</name>
    <dbReference type="NCBI Taxonomy" id="1802202"/>
    <lineage>
        <taxon>Bacteria</taxon>
        <taxon>Candidatus Staskawicziibacteriota</taxon>
    </lineage>
</organism>
<dbReference type="Proteomes" id="UP000176855">
    <property type="component" value="Unassembled WGS sequence"/>
</dbReference>
<keyword evidence="1" id="KW-0804">Transcription</keyword>
<feature type="domain" description="HTH HARE-type" evidence="2">
    <location>
        <begin position="220"/>
        <end position="285"/>
    </location>
</feature>
<dbReference type="InterPro" id="IPR036388">
    <property type="entry name" value="WH-like_DNA-bd_sf"/>
</dbReference>
<dbReference type="GO" id="GO:0006352">
    <property type="term" value="P:DNA-templated transcription initiation"/>
    <property type="evidence" value="ECO:0007669"/>
    <property type="project" value="InterPro"/>
</dbReference>
<evidence type="ECO:0000256" key="1">
    <source>
        <dbReference type="ARBA" id="ARBA00023163"/>
    </source>
</evidence>
<gene>
    <name evidence="3" type="ORF">A2730_01415</name>
</gene>
<reference evidence="3 4" key="1">
    <citation type="journal article" date="2016" name="Nat. Commun.">
        <title>Thousands of microbial genomes shed light on interconnected biogeochemical processes in an aquifer system.</title>
        <authorList>
            <person name="Anantharaman K."/>
            <person name="Brown C.T."/>
            <person name="Hug L.A."/>
            <person name="Sharon I."/>
            <person name="Castelle C.J."/>
            <person name="Probst A.J."/>
            <person name="Thomas B.C."/>
            <person name="Singh A."/>
            <person name="Wilkins M.J."/>
            <person name="Karaoz U."/>
            <person name="Brodie E.L."/>
            <person name="Williams K.H."/>
            <person name="Hubbard S.S."/>
            <person name="Banfield J.F."/>
        </authorList>
    </citation>
    <scope>NUCLEOTIDE SEQUENCE [LARGE SCALE GENOMIC DNA]</scope>
</reference>
<sequence length="353" mass="40643">MKKINDSQIYAKLTKGLSPKTKDIFDRRFGVKVPRQTKASKGQVVKIETLESIGKSLGITRERVRQIEEVGFTFVRKNNKETLDKLFGELNAYLQKKGGFAKEEVVLEDLGGEKNKPYVLFLLTLGQGQFSRVCGKKEYHYFWASSQNPENRVKETLYSLVSDIKSHGNLLTDKELFANFAFKYNVDNEALNSYLEISKRIQKNKEGKIGLIDWPEIKPRGVKDKAFLVFKDNKKPLHFRQITELIDKLEYSPGKKTHAQTVHNELIKDERFVLVGRGTYALSEWGYVPGTIKDIITKVLKEKQEPAHQEDIVKEVLSQRLVTKNTILMNLNNKKYFQKSSDGKYFLIQTQVA</sequence>
<dbReference type="InterPro" id="IPR013324">
    <property type="entry name" value="RNA_pol_sigma_r3/r4-like"/>
</dbReference>